<keyword evidence="2" id="KW-1185">Reference proteome</keyword>
<proteinExistence type="predicted"/>
<gene>
    <name evidence="1" type="ORF">NLG97_g1068</name>
</gene>
<organism evidence="1 2">
    <name type="scientific">Lecanicillium saksenae</name>
    <dbReference type="NCBI Taxonomy" id="468837"/>
    <lineage>
        <taxon>Eukaryota</taxon>
        <taxon>Fungi</taxon>
        <taxon>Dikarya</taxon>
        <taxon>Ascomycota</taxon>
        <taxon>Pezizomycotina</taxon>
        <taxon>Sordariomycetes</taxon>
        <taxon>Hypocreomycetidae</taxon>
        <taxon>Hypocreales</taxon>
        <taxon>Cordycipitaceae</taxon>
        <taxon>Lecanicillium</taxon>
    </lineage>
</organism>
<protein>
    <submittedName>
        <fullName evidence="1">Uncharacterized protein</fullName>
    </submittedName>
</protein>
<sequence>MLKSASADKADPERVLGTVMGGTGPDNAAKPRVWMIQAFYRVYFHPLSRFPGPKIAAISTAWWEWYWNYVKNGRMVFEIERLHEKHGPVIRIGVNDLHISDPAIYQDMTRINSGFTKDPFFYQFISLPGTSIGETDPVKHRVRRKVLTPAFSTTRVRELAPIIQDKTEQLLARLSAANGPVCFTNAAKAYTLDIIGKIVLGREIGSLAKPDFISELSEHLQAAFAIGWIGPSFPFLSSIALRVIQTLPLFIFPMPQVQFQKACAKMTDTYLKKFHSNSSDGSSSFSTAHGERSAVIDMLIDPAATKDYKVPAKAEVSDELTMLLTAGSDTSSTAIISAIYYIQRHKSVLSELRSELRGAFPSLQDEINYENAKELPYLTAVIKEVLRLSHPLPGRLPRTIPSSGYSLYGNKLPRGTNLHMSAYLLNRDAGTWNDPHEFDPARWMQGDSADLDKHVATFGRGARQCLGKDLAWCELWVLLANLFRRYKVQLTPECDTPKREWVDIVIAQYPTKLYLTVMAVDEG</sequence>
<evidence type="ECO:0000313" key="1">
    <source>
        <dbReference type="EMBL" id="KAJ3498515.1"/>
    </source>
</evidence>
<accession>A0ACC1R688</accession>
<evidence type="ECO:0000313" key="2">
    <source>
        <dbReference type="Proteomes" id="UP001148737"/>
    </source>
</evidence>
<name>A0ACC1R688_9HYPO</name>
<reference evidence="1" key="1">
    <citation type="submission" date="2022-07" db="EMBL/GenBank/DDBJ databases">
        <title>Genome Sequence of Lecanicillium saksenae.</title>
        <authorList>
            <person name="Buettner E."/>
        </authorList>
    </citation>
    <scope>NUCLEOTIDE SEQUENCE</scope>
    <source>
        <strain evidence="1">VT-O1</strain>
    </source>
</reference>
<dbReference type="EMBL" id="JANAKD010000047">
    <property type="protein sequence ID" value="KAJ3498515.1"/>
    <property type="molecule type" value="Genomic_DNA"/>
</dbReference>
<comment type="caution">
    <text evidence="1">The sequence shown here is derived from an EMBL/GenBank/DDBJ whole genome shotgun (WGS) entry which is preliminary data.</text>
</comment>
<dbReference type="Proteomes" id="UP001148737">
    <property type="component" value="Unassembled WGS sequence"/>
</dbReference>